<feature type="compositionally biased region" description="Basic and acidic residues" evidence="1">
    <location>
        <begin position="1"/>
        <end position="20"/>
    </location>
</feature>
<feature type="compositionally biased region" description="Polar residues" evidence="1">
    <location>
        <begin position="69"/>
        <end position="85"/>
    </location>
</feature>
<evidence type="ECO:0000313" key="2">
    <source>
        <dbReference type="EMBL" id="KAF8414428.1"/>
    </source>
</evidence>
<evidence type="ECO:0000256" key="1">
    <source>
        <dbReference type="SAM" id="MobiDB-lite"/>
    </source>
</evidence>
<sequence>MTQLSSDREGRASSGHKDRASAPNAHALVAPEPQHAPTLESFDADSGTQVESTDSIRKSPLPLLATPSGEDTVSSSSDARGTQGSLDYADENFDTTMLNRSIERIENEEVYMDRSRELPLQNHEAYITSAVKSNHELSTARTDAGARANGAHGDSASRFEQLEMALKSAV</sequence>
<reference evidence="2" key="1">
    <citation type="submission" date="2019-10" db="EMBL/GenBank/DDBJ databases">
        <authorList>
            <consortium name="DOE Joint Genome Institute"/>
            <person name="Kuo A."/>
            <person name="Miyauchi S."/>
            <person name="Kiss E."/>
            <person name="Drula E."/>
            <person name="Kohler A."/>
            <person name="Sanchez-Garcia M."/>
            <person name="Andreopoulos B."/>
            <person name="Barry K.W."/>
            <person name="Bonito G."/>
            <person name="Buee M."/>
            <person name="Carver A."/>
            <person name="Chen C."/>
            <person name="Cichocki N."/>
            <person name="Clum A."/>
            <person name="Culley D."/>
            <person name="Crous P.W."/>
            <person name="Fauchery L."/>
            <person name="Girlanda M."/>
            <person name="Hayes R."/>
            <person name="Keri Z."/>
            <person name="LaButti K."/>
            <person name="Lipzen A."/>
            <person name="Lombard V."/>
            <person name="Magnuson J."/>
            <person name="Maillard F."/>
            <person name="Morin E."/>
            <person name="Murat C."/>
            <person name="Nolan M."/>
            <person name="Ohm R."/>
            <person name="Pangilinan J."/>
            <person name="Pereira M."/>
            <person name="Perotto S."/>
            <person name="Peter M."/>
            <person name="Riley R."/>
            <person name="Sitrit Y."/>
            <person name="Stielow B."/>
            <person name="Szollosi G."/>
            <person name="Zifcakova L."/>
            <person name="Stursova M."/>
            <person name="Spatafora J.W."/>
            <person name="Tedersoo L."/>
            <person name="Vaario L.-M."/>
            <person name="Yamada A."/>
            <person name="Yan M."/>
            <person name="Wang P."/>
            <person name="Xu J."/>
            <person name="Bruns T."/>
            <person name="Baldrian P."/>
            <person name="Vilgalys R."/>
            <person name="Henrissat B."/>
            <person name="Grigoriev I.V."/>
            <person name="Hibbett D."/>
            <person name="Nagy L.G."/>
            <person name="Martin F.M."/>
        </authorList>
    </citation>
    <scope>NUCLEOTIDE SEQUENCE</scope>
    <source>
        <strain evidence="2">BED1</strain>
    </source>
</reference>
<dbReference type="AlphaFoldDB" id="A0AAD4BA18"/>
<reference evidence="2" key="2">
    <citation type="journal article" date="2020" name="Nat. Commun.">
        <title>Large-scale genome sequencing of mycorrhizal fungi provides insights into the early evolution of symbiotic traits.</title>
        <authorList>
            <person name="Miyauchi S."/>
            <person name="Kiss E."/>
            <person name="Kuo A."/>
            <person name="Drula E."/>
            <person name="Kohler A."/>
            <person name="Sanchez-Garcia M."/>
            <person name="Morin E."/>
            <person name="Andreopoulos B."/>
            <person name="Barry K.W."/>
            <person name="Bonito G."/>
            <person name="Buee M."/>
            <person name="Carver A."/>
            <person name="Chen C."/>
            <person name="Cichocki N."/>
            <person name="Clum A."/>
            <person name="Culley D."/>
            <person name="Crous P.W."/>
            <person name="Fauchery L."/>
            <person name="Girlanda M."/>
            <person name="Hayes R.D."/>
            <person name="Keri Z."/>
            <person name="LaButti K."/>
            <person name="Lipzen A."/>
            <person name="Lombard V."/>
            <person name="Magnuson J."/>
            <person name="Maillard F."/>
            <person name="Murat C."/>
            <person name="Nolan M."/>
            <person name="Ohm R.A."/>
            <person name="Pangilinan J."/>
            <person name="Pereira M.F."/>
            <person name="Perotto S."/>
            <person name="Peter M."/>
            <person name="Pfister S."/>
            <person name="Riley R."/>
            <person name="Sitrit Y."/>
            <person name="Stielow J.B."/>
            <person name="Szollosi G."/>
            <person name="Zifcakova L."/>
            <person name="Stursova M."/>
            <person name="Spatafora J.W."/>
            <person name="Tedersoo L."/>
            <person name="Vaario L.M."/>
            <person name="Yamada A."/>
            <person name="Yan M."/>
            <person name="Wang P."/>
            <person name="Xu J."/>
            <person name="Bruns T."/>
            <person name="Baldrian P."/>
            <person name="Vilgalys R."/>
            <person name="Dunand C."/>
            <person name="Henrissat B."/>
            <person name="Grigoriev I.V."/>
            <person name="Hibbett D."/>
            <person name="Nagy L.G."/>
            <person name="Martin F.M."/>
        </authorList>
    </citation>
    <scope>NUCLEOTIDE SEQUENCE</scope>
    <source>
        <strain evidence="2">BED1</strain>
    </source>
</reference>
<keyword evidence="3" id="KW-1185">Reference proteome</keyword>
<name>A0AAD4BA18_BOLED</name>
<comment type="caution">
    <text evidence="2">The sequence shown here is derived from an EMBL/GenBank/DDBJ whole genome shotgun (WGS) entry which is preliminary data.</text>
</comment>
<accession>A0AAD4BA18</accession>
<proteinExistence type="predicted"/>
<evidence type="ECO:0000313" key="3">
    <source>
        <dbReference type="Proteomes" id="UP001194468"/>
    </source>
</evidence>
<gene>
    <name evidence="2" type="ORF">L210DRAFT_3659215</name>
</gene>
<protein>
    <submittedName>
        <fullName evidence="2">Uncharacterized protein</fullName>
    </submittedName>
</protein>
<dbReference type="Proteomes" id="UP001194468">
    <property type="component" value="Unassembled WGS sequence"/>
</dbReference>
<organism evidence="2 3">
    <name type="scientific">Boletus edulis BED1</name>
    <dbReference type="NCBI Taxonomy" id="1328754"/>
    <lineage>
        <taxon>Eukaryota</taxon>
        <taxon>Fungi</taxon>
        <taxon>Dikarya</taxon>
        <taxon>Basidiomycota</taxon>
        <taxon>Agaricomycotina</taxon>
        <taxon>Agaricomycetes</taxon>
        <taxon>Agaricomycetidae</taxon>
        <taxon>Boletales</taxon>
        <taxon>Boletineae</taxon>
        <taxon>Boletaceae</taxon>
        <taxon>Boletoideae</taxon>
        <taxon>Boletus</taxon>
    </lineage>
</organism>
<dbReference type="EMBL" id="WHUW01000530">
    <property type="protein sequence ID" value="KAF8414428.1"/>
    <property type="molecule type" value="Genomic_DNA"/>
</dbReference>
<feature type="region of interest" description="Disordered" evidence="1">
    <location>
        <begin position="1"/>
        <end position="92"/>
    </location>
</feature>